<dbReference type="AlphaFoldDB" id="A0AA36EF13"/>
<evidence type="ECO:0000313" key="1">
    <source>
        <dbReference type="EMBL" id="CAI9293187.1"/>
    </source>
</evidence>
<evidence type="ECO:0000313" key="2">
    <source>
        <dbReference type="Proteomes" id="UP001177003"/>
    </source>
</evidence>
<organism evidence="1 2">
    <name type="scientific">Lactuca saligna</name>
    <name type="common">Willowleaf lettuce</name>
    <dbReference type="NCBI Taxonomy" id="75948"/>
    <lineage>
        <taxon>Eukaryota</taxon>
        <taxon>Viridiplantae</taxon>
        <taxon>Streptophyta</taxon>
        <taxon>Embryophyta</taxon>
        <taxon>Tracheophyta</taxon>
        <taxon>Spermatophyta</taxon>
        <taxon>Magnoliopsida</taxon>
        <taxon>eudicotyledons</taxon>
        <taxon>Gunneridae</taxon>
        <taxon>Pentapetalae</taxon>
        <taxon>asterids</taxon>
        <taxon>campanulids</taxon>
        <taxon>Asterales</taxon>
        <taxon>Asteraceae</taxon>
        <taxon>Cichorioideae</taxon>
        <taxon>Cichorieae</taxon>
        <taxon>Lactucinae</taxon>
        <taxon>Lactuca</taxon>
    </lineage>
</organism>
<accession>A0AA36EF13</accession>
<sequence>MNLATEFPTLTAARVFVDDVAVFPNVARISDSMLKVVDPQNWLLAPKKKKQVEKQHVVEEENLKETIPTKTRVLKCTKKPTKKPSESPINTTIQEPIVEIVEPTVVKTSNSFSSKGGPKKAQKLQFTRKGVFVCEVPCLGSPTSKKCQALDVAQQLKRRKHDQFRVPLENVHVETEQGSESDKTDIRIEYSFIGSL</sequence>
<dbReference type="Proteomes" id="UP001177003">
    <property type="component" value="Chromosome 7"/>
</dbReference>
<reference evidence="1" key="1">
    <citation type="submission" date="2023-04" db="EMBL/GenBank/DDBJ databases">
        <authorList>
            <person name="Vijverberg K."/>
            <person name="Xiong W."/>
            <person name="Schranz E."/>
        </authorList>
    </citation>
    <scope>NUCLEOTIDE SEQUENCE</scope>
</reference>
<proteinExistence type="predicted"/>
<name>A0AA36EF13_LACSI</name>
<gene>
    <name evidence="1" type="ORF">LSALG_LOCUS32214</name>
</gene>
<protein>
    <submittedName>
        <fullName evidence="1">Uncharacterized protein</fullName>
    </submittedName>
</protein>
<keyword evidence="2" id="KW-1185">Reference proteome</keyword>
<dbReference type="EMBL" id="OX465083">
    <property type="protein sequence ID" value="CAI9293187.1"/>
    <property type="molecule type" value="Genomic_DNA"/>
</dbReference>